<evidence type="ECO:0000259" key="6">
    <source>
        <dbReference type="Pfam" id="PF02900"/>
    </source>
</evidence>
<dbReference type="PANTHER" id="PTHR30096">
    <property type="entry name" value="4,5-DOPA DIOXYGENASE EXTRADIOL-LIKE PROTEIN"/>
    <property type="match status" value="1"/>
</dbReference>
<comment type="similarity">
    <text evidence="2">Belongs to the DODA-type extradiol aromatic ring-opening dioxygenase family.</text>
</comment>
<dbReference type="Proteomes" id="UP000321389">
    <property type="component" value="Chromosome"/>
</dbReference>
<dbReference type="OrthoDB" id="9790889at2"/>
<dbReference type="EMBL" id="CP042301">
    <property type="protein sequence ID" value="QDZ01950.1"/>
    <property type="molecule type" value="Genomic_DNA"/>
</dbReference>
<feature type="domain" description="Extradiol ring-cleavage dioxygenase class III enzyme subunit B" evidence="6">
    <location>
        <begin position="36"/>
        <end position="252"/>
    </location>
</feature>
<dbReference type="AlphaFoldDB" id="A0A5B8L2V1"/>
<sequence>MTTLPTLFLSHGGPNIVTDDSEARDFLKGLSGLLPRPKAIVIASAHFETGGVSVVTDPNPDMIYDFGGFAPELYQMVYPAPGAPEMAERVFERLDAAGLEPSRITQRGYDHGTWTPLLLAYPQADIPVLQVSIDPDRDARWHFAVGRALAGLREEDILVIGSGHITHNLRAVFSAMRGGMAPDPAMAGMVAAFTDWFAQHLAAGDIETLLNWKRAAPFVRENHPSDEHLMPIFFALGAAGANAKGERVHASRQFGFFAFDAYLFG</sequence>
<organism evidence="7 8">
    <name type="scientific">Nitratireductor mangrovi</name>
    <dbReference type="NCBI Taxonomy" id="2599600"/>
    <lineage>
        <taxon>Bacteria</taxon>
        <taxon>Pseudomonadati</taxon>
        <taxon>Pseudomonadota</taxon>
        <taxon>Alphaproteobacteria</taxon>
        <taxon>Hyphomicrobiales</taxon>
        <taxon>Phyllobacteriaceae</taxon>
        <taxon>Nitratireductor</taxon>
    </lineage>
</organism>
<evidence type="ECO:0000256" key="2">
    <source>
        <dbReference type="ARBA" id="ARBA00007581"/>
    </source>
</evidence>
<dbReference type="PANTHER" id="PTHR30096:SF0">
    <property type="entry name" value="4,5-DOPA DIOXYGENASE EXTRADIOL-LIKE PROTEIN"/>
    <property type="match status" value="1"/>
</dbReference>
<dbReference type="GO" id="GO:0008270">
    <property type="term" value="F:zinc ion binding"/>
    <property type="evidence" value="ECO:0007669"/>
    <property type="project" value="InterPro"/>
</dbReference>
<dbReference type="RefSeq" id="WP_146300591.1">
    <property type="nucleotide sequence ID" value="NZ_CP042301.2"/>
</dbReference>
<keyword evidence="8" id="KW-1185">Reference proteome</keyword>
<keyword evidence="7" id="KW-0223">Dioxygenase</keyword>
<reference evidence="7" key="1">
    <citation type="submission" date="2020-04" db="EMBL/GenBank/DDBJ databases">
        <title>Nitratireductor sp. nov. isolated from mangrove soil.</title>
        <authorList>
            <person name="Ye Y."/>
        </authorList>
    </citation>
    <scope>NUCLEOTIDE SEQUENCE</scope>
    <source>
        <strain evidence="7">SY7</strain>
    </source>
</reference>
<evidence type="ECO:0000313" key="8">
    <source>
        <dbReference type="Proteomes" id="UP000321389"/>
    </source>
</evidence>
<keyword evidence="5" id="KW-0560">Oxidoreductase</keyword>
<accession>A0A5B8L2V1</accession>
<evidence type="ECO:0000256" key="3">
    <source>
        <dbReference type="ARBA" id="ARBA00022723"/>
    </source>
</evidence>
<dbReference type="GO" id="GO:0016702">
    <property type="term" value="F:oxidoreductase activity, acting on single donors with incorporation of molecular oxygen, incorporation of two atoms of oxygen"/>
    <property type="evidence" value="ECO:0007669"/>
    <property type="project" value="UniProtKB-ARBA"/>
</dbReference>
<evidence type="ECO:0000313" key="7">
    <source>
        <dbReference type="EMBL" id="QDZ01950.1"/>
    </source>
</evidence>
<name>A0A5B8L2V1_9HYPH</name>
<dbReference type="PIRSF" id="PIRSF006157">
    <property type="entry name" value="Doxgns_DODA"/>
    <property type="match status" value="1"/>
</dbReference>
<evidence type="ECO:0000256" key="5">
    <source>
        <dbReference type="ARBA" id="ARBA00023002"/>
    </source>
</evidence>
<dbReference type="SUPFAM" id="SSF53213">
    <property type="entry name" value="LigB-like"/>
    <property type="match status" value="1"/>
</dbReference>
<keyword evidence="3" id="KW-0479">Metal-binding</keyword>
<proteinExistence type="inferred from homology"/>
<evidence type="ECO:0000256" key="4">
    <source>
        <dbReference type="ARBA" id="ARBA00022833"/>
    </source>
</evidence>
<comment type="cofactor">
    <cofactor evidence="1">
        <name>Zn(2+)</name>
        <dbReference type="ChEBI" id="CHEBI:29105"/>
    </cofactor>
</comment>
<dbReference type="InterPro" id="IPR004183">
    <property type="entry name" value="Xdiol_dOase_suB"/>
</dbReference>
<keyword evidence="4" id="KW-0862">Zinc</keyword>
<dbReference type="Gene3D" id="3.40.830.10">
    <property type="entry name" value="LigB-like"/>
    <property type="match status" value="1"/>
</dbReference>
<protein>
    <submittedName>
        <fullName evidence="7">Dioxygenase</fullName>
    </submittedName>
</protein>
<dbReference type="CDD" id="cd07363">
    <property type="entry name" value="45_DOPA_Dioxygenase"/>
    <property type="match status" value="1"/>
</dbReference>
<gene>
    <name evidence="7" type="ORF">FQ775_17065</name>
</gene>
<dbReference type="Pfam" id="PF02900">
    <property type="entry name" value="LigB"/>
    <property type="match status" value="1"/>
</dbReference>
<dbReference type="InterPro" id="IPR014436">
    <property type="entry name" value="Extradiol_dOase_DODA"/>
</dbReference>
<dbReference type="GO" id="GO:0008198">
    <property type="term" value="F:ferrous iron binding"/>
    <property type="evidence" value="ECO:0007669"/>
    <property type="project" value="InterPro"/>
</dbReference>
<evidence type="ECO:0000256" key="1">
    <source>
        <dbReference type="ARBA" id="ARBA00001947"/>
    </source>
</evidence>
<dbReference type="KEGG" id="niy:FQ775_17065"/>